<dbReference type="GO" id="GO:0003886">
    <property type="term" value="F:DNA (cytosine-5-)-methyltransferase activity"/>
    <property type="evidence" value="ECO:0007669"/>
    <property type="project" value="UniProtKB-EC"/>
</dbReference>
<dbReference type="RefSeq" id="WP_160788200.1">
    <property type="nucleotide sequence ID" value="NZ_CP086610.1"/>
</dbReference>
<dbReference type="InterPro" id="IPR029063">
    <property type="entry name" value="SAM-dependent_MTases_sf"/>
</dbReference>
<dbReference type="EC" id="2.1.1.37" evidence="8"/>
<dbReference type="PANTHER" id="PTHR46098:SF1">
    <property type="entry name" value="TRNA (CYTOSINE(38)-C(5))-METHYLTRANSFERASE"/>
    <property type="match status" value="1"/>
</dbReference>
<dbReference type="Pfam" id="PF00145">
    <property type="entry name" value="DNA_methylase"/>
    <property type="match status" value="2"/>
</dbReference>
<dbReference type="InterPro" id="IPR001525">
    <property type="entry name" value="C5_MeTfrase"/>
</dbReference>
<evidence type="ECO:0000256" key="9">
    <source>
        <dbReference type="SAM" id="MobiDB-lite"/>
    </source>
</evidence>
<dbReference type="SUPFAM" id="SSF53335">
    <property type="entry name" value="S-adenosyl-L-methionine-dependent methyltransferases"/>
    <property type="match status" value="1"/>
</dbReference>
<comment type="catalytic activity">
    <reaction evidence="5 8">
        <text>a 2'-deoxycytidine in DNA + S-adenosyl-L-methionine = a 5-methyl-2'-deoxycytidine in DNA + S-adenosyl-L-homocysteine + H(+)</text>
        <dbReference type="Rhea" id="RHEA:13681"/>
        <dbReference type="Rhea" id="RHEA-COMP:11369"/>
        <dbReference type="Rhea" id="RHEA-COMP:11370"/>
        <dbReference type="ChEBI" id="CHEBI:15378"/>
        <dbReference type="ChEBI" id="CHEBI:57856"/>
        <dbReference type="ChEBI" id="CHEBI:59789"/>
        <dbReference type="ChEBI" id="CHEBI:85452"/>
        <dbReference type="ChEBI" id="CHEBI:85454"/>
        <dbReference type="EC" id="2.1.1.37"/>
    </reaction>
</comment>
<evidence type="ECO:0000256" key="1">
    <source>
        <dbReference type="ARBA" id="ARBA00022603"/>
    </source>
</evidence>
<evidence type="ECO:0000256" key="6">
    <source>
        <dbReference type="PROSITE-ProRule" id="PRU01016"/>
    </source>
</evidence>
<evidence type="ECO:0000256" key="5">
    <source>
        <dbReference type="ARBA" id="ARBA00047422"/>
    </source>
</evidence>
<dbReference type="GO" id="GO:0032259">
    <property type="term" value="P:methylation"/>
    <property type="evidence" value="ECO:0007669"/>
    <property type="project" value="UniProtKB-KW"/>
</dbReference>
<keyword evidence="3 6" id="KW-0949">S-adenosyl-L-methionine</keyword>
<dbReference type="PROSITE" id="PS00094">
    <property type="entry name" value="C5_MTASE_1"/>
    <property type="match status" value="1"/>
</dbReference>
<dbReference type="Gene3D" id="3.40.50.150">
    <property type="entry name" value="Vaccinia Virus protein VP39"/>
    <property type="match status" value="1"/>
</dbReference>
<sequence length="329" mass="36009">MYHKTIADPPLVDGRPLTVLSLCSGIGGDVAAFTMAGVPHKVLAFAERDPVAAAFLSQKFPLVENVGDIIKFNNWSKFNGKIDILTAGIPCQPFSIAGKQQGTDDQRELTSEIVRIIHEVRPRYVFIENVTRYKTVQNGRAFRELGDGLVAAGYTYGHRIIDAAEVVAQRRRRLFILGHCRDAFYGADEVFADAESLRRRSQTGKQTGIQAAGSPARSSAVHHPPILGTLMASASGLVKAGMRGHELDFLVVQEFEGMGLVVRRPTPKEALRGQGFPDDWLDDITYRGRALNDLLKYKLIGNSWPVPIAASILRSLYCAAHTEGIRAAA</sequence>
<accession>A0A6N8TPH6</accession>
<dbReference type="PROSITE" id="PS51679">
    <property type="entry name" value="SAM_MT_C5"/>
    <property type="match status" value="1"/>
</dbReference>
<evidence type="ECO:0000256" key="2">
    <source>
        <dbReference type="ARBA" id="ARBA00022679"/>
    </source>
</evidence>
<evidence type="ECO:0000256" key="7">
    <source>
        <dbReference type="RuleBase" id="RU000416"/>
    </source>
</evidence>
<protein>
    <recommendedName>
        <fullName evidence="8">Cytosine-specific methyltransferase</fullName>
        <ecNumber evidence="8">2.1.1.37</ecNumber>
    </recommendedName>
</protein>
<comment type="similarity">
    <text evidence="6 7">Belongs to the class I-like SAM-binding methyltransferase superfamily. C5-methyltransferase family.</text>
</comment>
<dbReference type="EMBL" id="WUML01000047">
    <property type="protein sequence ID" value="MXO03054.1"/>
    <property type="molecule type" value="Genomic_DNA"/>
</dbReference>
<dbReference type="InterPro" id="IPR018117">
    <property type="entry name" value="C5_DNA_meth_AS"/>
</dbReference>
<comment type="caution">
    <text evidence="10">The sequence shown here is derived from an EMBL/GenBank/DDBJ whole genome shotgun (WGS) entry which is preliminary data.</text>
</comment>
<keyword evidence="1 6" id="KW-0489">Methyltransferase</keyword>
<dbReference type="InterPro" id="IPR050750">
    <property type="entry name" value="C5-MTase"/>
</dbReference>
<organism evidence="10 11">
    <name type="scientific">Shinella zoogloeoides</name>
    <name type="common">Crabtreella saccharophila</name>
    <dbReference type="NCBI Taxonomy" id="352475"/>
    <lineage>
        <taxon>Bacteria</taxon>
        <taxon>Pseudomonadati</taxon>
        <taxon>Pseudomonadota</taxon>
        <taxon>Alphaproteobacteria</taxon>
        <taxon>Hyphomicrobiales</taxon>
        <taxon>Rhizobiaceae</taxon>
        <taxon>Shinella</taxon>
    </lineage>
</organism>
<gene>
    <name evidence="10" type="primary">dcm</name>
    <name evidence="10" type="ORF">GR156_22425</name>
</gene>
<dbReference type="OrthoDB" id="9813719at2"/>
<feature type="active site" evidence="6">
    <location>
        <position position="91"/>
    </location>
</feature>
<evidence type="ECO:0000256" key="4">
    <source>
        <dbReference type="ARBA" id="ARBA00022747"/>
    </source>
</evidence>
<dbReference type="AlphaFoldDB" id="A0A6N8TPH6"/>
<evidence type="ECO:0000256" key="8">
    <source>
        <dbReference type="RuleBase" id="RU000417"/>
    </source>
</evidence>
<dbReference type="NCBIfam" id="TIGR00675">
    <property type="entry name" value="dcm"/>
    <property type="match status" value="1"/>
</dbReference>
<keyword evidence="2 6" id="KW-0808">Transferase</keyword>
<proteinExistence type="inferred from homology"/>
<dbReference type="GO" id="GO:0009307">
    <property type="term" value="P:DNA restriction-modification system"/>
    <property type="evidence" value="ECO:0007669"/>
    <property type="project" value="UniProtKB-KW"/>
</dbReference>
<keyword evidence="4" id="KW-0680">Restriction system</keyword>
<reference evidence="10 11" key="1">
    <citation type="submission" date="2019-12" db="EMBL/GenBank/DDBJ databases">
        <title>Shinella granuli gen. nov., sp. nov., and proposal of the reclassification of Zoogloea ramigera ATCC 19623 as Shinella zoogloeoides sp. nov.</title>
        <authorList>
            <person name="Gao J."/>
        </authorList>
    </citation>
    <scope>NUCLEOTIDE SEQUENCE [LARGE SCALE GENOMIC DNA]</scope>
    <source>
        <strain evidence="10 11">DSM 287</strain>
    </source>
</reference>
<dbReference type="Gene3D" id="3.90.120.10">
    <property type="entry name" value="DNA Methylase, subunit A, domain 2"/>
    <property type="match status" value="1"/>
</dbReference>
<evidence type="ECO:0000313" key="10">
    <source>
        <dbReference type="EMBL" id="MXO03054.1"/>
    </source>
</evidence>
<evidence type="ECO:0000256" key="3">
    <source>
        <dbReference type="ARBA" id="ARBA00022691"/>
    </source>
</evidence>
<feature type="region of interest" description="Disordered" evidence="9">
    <location>
        <begin position="201"/>
        <end position="220"/>
    </location>
</feature>
<evidence type="ECO:0000313" key="11">
    <source>
        <dbReference type="Proteomes" id="UP000440304"/>
    </source>
</evidence>
<name>A0A6N8TPH6_SHIZO</name>
<dbReference type="PRINTS" id="PR00105">
    <property type="entry name" value="C5METTRFRASE"/>
</dbReference>
<dbReference type="PANTHER" id="PTHR46098">
    <property type="entry name" value="TRNA (CYTOSINE(38)-C(5))-METHYLTRANSFERASE"/>
    <property type="match status" value="1"/>
</dbReference>
<dbReference type="Proteomes" id="UP000440304">
    <property type="component" value="Unassembled WGS sequence"/>
</dbReference>